<feature type="active site" evidence="5">
    <location>
        <position position="88"/>
    </location>
</feature>
<dbReference type="GO" id="GO:0005576">
    <property type="term" value="C:extracellular region"/>
    <property type="evidence" value="ECO:0007669"/>
    <property type="project" value="UniProtKB-SubCell"/>
</dbReference>
<dbReference type="SUPFAM" id="SSF48619">
    <property type="entry name" value="Phospholipase A2, PLA2"/>
    <property type="match status" value="1"/>
</dbReference>
<dbReference type="AlphaFoldDB" id="A0A8B7Y6C4"/>
<keyword evidence="6" id="KW-0479">Metal-binding</keyword>
<dbReference type="Proteomes" id="UP000694845">
    <property type="component" value="Unplaced"/>
</dbReference>
<feature type="active site" evidence="5">
    <location>
        <position position="147"/>
    </location>
</feature>
<evidence type="ECO:0000256" key="2">
    <source>
        <dbReference type="ARBA" id="ARBA00022525"/>
    </source>
</evidence>
<feature type="signal peptide" evidence="9">
    <location>
        <begin position="1"/>
        <end position="23"/>
    </location>
</feature>
<dbReference type="Pfam" id="PF00068">
    <property type="entry name" value="Phospholip_A2_1"/>
    <property type="match status" value="1"/>
</dbReference>
<keyword evidence="11" id="KW-1185">Reference proteome</keyword>
<accession>A0A8B7Y6C4</accession>
<dbReference type="GeneID" id="110977479"/>
<dbReference type="InterPro" id="IPR033113">
    <property type="entry name" value="PLA2_histidine"/>
</dbReference>
<dbReference type="InterPro" id="IPR001211">
    <property type="entry name" value="PLA2"/>
</dbReference>
<evidence type="ECO:0000256" key="4">
    <source>
        <dbReference type="ARBA" id="ARBA00029903"/>
    </source>
</evidence>
<feature type="binding site" evidence="6">
    <location>
        <position position="72"/>
    </location>
    <ligand>
        <name>Ca(2+)</name>
        <dbReference type="ChEBI" id="CHEBI:29108"/>
    </ligand>
</feature>
<dbReference type="KEGG" id="aplc:110977479"/>
<evidence type="ECO:0000259" key="10">
    <source>
        <dbReference type="SMART" id="SM00085"/>
    </source>
</evidence>
<reference evidence="12" key="1">
    <citation type="submission" date="2025-08" db="UniProtKB">
        <authorList>
            <consortium name="RefSeq"/>
        </authorList>
    </citation>
    <scope>IDENTIFICATION</scope>
</reference>
<evidence type="ECO:0000256" key="5">
    <source>
        <dbReference type="PIRSR" id="PIRSR601211-1"/>
    </source>
</evidence>
<dbReference type="PANTHER" id="PTHR11716:SF100">
    <property type="entry name" value="PHOSPHOLIPASE A2"/>
    <property type="match status" value="1"/>
</dbReference>
<feature type="domain" description="Phospholipase A2-like central" evidence="10">
    <location>
        <begin position="39"/>
        <end position="171"/>
    </location>
</feature>
<feature type="binding site" evidence="6">
    <location>
        <position position="70"/>
    </location>
    <ligand>
        <name>Ca(2+)</name>
        <dbReference type="ChEBI" id="CHEBI:29108"/>
    </ligand>
</feature>
<proteinExistence type="inferred from homology"/>
<comment type="cofactor">
    <cofactor evidence="6">
        <name>Ca(2+)</name>
        <dbReference type="ChEBI" id="CHEBI:29108"/>
    </cofactor>
    <text evidence="6">Binds 1 Ca(2+) ion per subunit.</text>
</comment>
<comment type="subcellular location">
    <subcellularLocation>
        <location evidence="1">Secreted</location>
    </subcellularLocation>
</comment>
<keyword evidence="3 7" id="KW-1015">Disulfide bond</keyword>
<organism evidence="11 12">
    <name type="scientific">Acanthaster planci</name>
    <name type="common">Crown-of-thorns starfish</name>
    <dbReference type="NCBI Taxonomy" id="133434"/>
    <lineage>
        <taxon>Eukaryota</taxon>
        <taxon>Metazoa</taxon>
        <taxon>Echinodermata</taxon>
        <taxon>Eleutherozoa</taxon>
        <taxon>Asterozoa</taxon>
        <taxon>Asteroidea</taxon>
        <taxon>Valvatacea</taxon>
        <taxon>Valvatida</taxon>
        <taxon>Acanthasteridae</taxon>
        <taxon>Acanthaster</taxon>
    </lineage>
</organism>
<dbReference type="RefSeq" id="XP_022087351.1">
    <property type="nucleotide sequence ID" value="XM_022231659.1"/>
</dbReference>
<evidence type="ECO:0000256" key="7">
    <source>
        <dbReference type="PIRSR" id="PIRSR601211-3"/>
    </source>
</evidence>
<evidence type="ECO:0000256" key="1">
    <source>
        <dbReference type="ARBA" id="ARBA00004613"/>
    </source>
</evidence>
<dbReference type="PROSITE" id="PS00118">
    <property type="entry name" value="PA2_HIS"/>
    <property type="match status" value="1"/>
</dbReference>
<dbReference type="OMA" id="HASITCE"/>
<dbReference type="InterPro" id="IPR033112">
    <property type="entry name" value="PLA2_Asp_AS"/>
</dbReference>
<feature type="binding site" evidence="6">
    <location>
        <position position="68"/>
    </location>
    <ligand>
        <name>Ca(2+)</name>
        <dbReference type="ChEBI" id="CHEBI:29108"/>
    </ligand>
</feature>
<dbReference type="GO" id="GO:0006644">
    <property type="term" value="P:phospholipid metabolic process"/>
    <property type="evidence" value="ECO:0007669"/>
    <property type="project" value="InterPro"/>
</dbReference>
<dbReference type="GO" id="GO:0005543">
    <property type="term" value="F:phospholipid binding"/>
    <property type="evidence" value="ECO:0007669"/>
    <property type="project" value="TreeGrafter"/>
</dbReference>
<feature type="disulfide bond" evidence="7">
    <location>
        <begin position="69"/>
        <end position="85"/>
    </location>
</feature>
<evidence type="ECO:0000256" key="6">
    <source>
        <dbReference type="PIRSR" id="PIRSR601211-2"/>
    </source>
</evidence>
<feature type="disulfide bond" evidence="7">
    <location>
        <begin position="91"/>
        <end position="146"/>
    </location>
</feature>
<dbReference type="PROSITE" id="PS00119">
    <property type="entry name" value="PA2_ASP"/>
    <property type="match status" value="1"/>
</dbReference>
<dbReference type="SMART" id="SM00085">
    <property type="entry name" value="PA2c"/>
    <property type="match status" value="1"/>
</dbReference>
<dbReference type="InterPro" id="IPR016090">
    <property type="entry name" value="PLA2-like_dom"/>
</dbReference>
<feature type="disulfide bond" evidence="7">
    <location>
        <begin position="123"/>
        <end position="144"/>
    </location>
</feature>
<dbReference type="OrthoDB" id="10069378at2759"/>
<evidence type="ECO:0000256" key="8">
    <source>
        <dbReference type="RuleBase" id="RU003654"/>
    </source>
</evidence>
<name>A0A8B7Y6C4_ACAPL</name>
<keyword evidence="2" id="KW-0964">Secreted</keyword>
<dbReference type="GO" id="GO:0047498">
    <property type="term" value="F:calcium-dependent phospholipase A2 activity"/>
    <property type="evidence" value="ECO:0007669"/>
    <property type="project" value="TreeGrafter"/>
</dbReference>
<gene>
    <name evidence="12" type="primary">LOC110977479</name>
</gene>
<dbReference type="GO" id="GO:0016042">
    <property type="term" value="P:lipid catabolic process"/>
    <property type="evidence" value="ECO:0007669"/>
    <property type="project" value="InterPro"/>
</dbReference>
<protein>
    <recommendedName>
        <fullName evidence="4">Phosphatidylcholine 2-acylhydrolase</fullName>
    </recommendedName>
</protein>
<feature type="chain" id="PRO_5034465429" description="Phosphatidylcholine 2-acylhydrolase" evidence="9">
    <location>
        <begin position="24"/>
        <end position="173"/>
    </location>
</feature>
<dbReference type="PANTHER" id="PTHR11716">
    <property type="entry name" value="PHOSPHOLIPASE A2 FAMILY MEMBER"/>
    <property type="match status" value="1"/>
</dbReference>
<comment type="similarity">
    <text evidence="8">Belongs to the phospholipase A2 family.</text>
</comment>
<dbReference type="InterPro" id="IPR036444">
    <property type="entry name" value="PLipase_A2_dom_sf"/>
</dbReference>
<evidence type="ECO:0000313" key="12">
    <source>
        <dbReference type="RefSeq" id="XP_022087351.1"/>
    </source>
</evidence>
<feature type="binding site" evidence="6">
    <location>
        <position position="89"/>
    </location>
    <ligand>
        <name>Ca(2+)</name>
        <dbReference type="ChEBI" id="CHEBI:29108"/>
    </ligand>
</feature>
<evidence type="ECO:0000256" key="9">
    <source>
        <dbReference type="SAM" id="SignalP"/>
    </source>
</evidence>
<feature type="disulfide bond" evidence="7">
    <location>
        <begin position="84"/>
        <end position="153"/>
    </location>
</feature>
<evidence type="ECO:0000256" key="3">
    <source>
        <dbReference type="ARBA" id="ARBA00023157"/>
    </source>
</evidence>
<dbReference type="GO" id="GO:0050482">
    <property type="term" value="P:arachidonate secretion"/>
    <property type="evidence" value="ECO:0007669"/>
    <property type="project" value="InterPro"/>
</dbReference>
<dbReference type="GO" id="GO:0005509">
    <property type="term" value="F:calcium ion binding"/>
    <property type="evidence" value="ECO:0007669"/>
    <property type="project" value="InterPro"/>
</dbReference>
<dbReference type="Gene3D" id="1.20.90.10">
    <property type="entry name" value="Phospholipase A2 domain"/>
    <property type="match status" value="1"/>
</dbReference>
<sequence length="173" mass="18950">MGKLCFIVLFVSLPSTCVNLIEAGLPFNKRDQQDVSITNVGQMGKMTSCTTGLSLIESARAYTGYGCYCGLGGAGNPLDATDDCCYFHDKCYDQSPCSYRQTYTIRYQMTTSSCGSDDATVTCKTASDYPGYDGDEKECALTICNCDKDLAYCLAEARSTYNEAYRNWSNSEC</sequence>
<keyword evidence="6" id="KW-0106">Calcium</keyword>
<keyword evidence="9" id="KW-0732">Signal</keyword>
<evidence type="ECO:0000313" key="11">
    <source>
        <dbReference type="Proteomes" id="UP000694845"/>
    </source>
</evidence>